<reference evidence="1 2" key="1">
    <citation type="journal article" date="2019" name="Commun. Biol.">
        <title>The bagworm genome reveals a unique fibroin gene that provides high tensile strength.</title>
        <authorList>
            <person name="Kono N."/>
            <person name="Nakamura H."/>
            <person name="Ohtoshi R."/>
            <person name="Tomita M."/>
            <person name="Numata K."/>
            <person name="Arakawa K."/>
        </authorList>
    </citation>
    <scope>NUCLEOTIDE SEQUENCE [LARGE SCALE GENOMIC DNA]</scope>
</reference>
<evidence type="ECO:0000313" key="2">
    <source>
        <dbReference type="Proteomes" id="UP000299102"/>
    </source>
</evidence>
<comment type="caution">
    <text evidence="1">The sequence shown here is derived from an EMBL/GenBank/DDBJ whole genome shotgun (WGS) entry which is preliminary data.</text>
</comment>
<evidence type="ECO:0000313" key="1">
    <source>
        <dbReference type="EMBL" id="GBP66003.1"/>
    </source>
</evidence>
<proteinExistence type="predicted"/>
<accession>A0A4C1XSH8</accession>
<gene>
    <name evidence="1" type="ORF">EVAR_47503_1</name>
</gene>
<dbReference type="Proteomes" id="UP000299102">
    <property type="component" value="Unassembled WGS sequence"/>
</dbReference>
<dbReference type="AlphaFoldDB" id="A0A4C1XSH8"/>
<name>A0A4C1XSH8_EUMVA</name>
<sequence>MYEQSVKSDGLRYYFCCNRPQESLASVPNKNLLKIEEKKGMDSNQTIDYGSFAVAHTTVYRSQRPLQSDGHGFTPTFLGPRECIILPRTQIGTSTVVSFNDRAKRRDEGRSSEKGYHAV</sequence>
<dbReference type="EMBL" id="BGZK01000945">
    <property type="protein sequence ID" value="GBP66003.1"/>
    <property type="molecule type" value="Genomic_DNA"/>
</dbReference>
<protein>
    <submittedName>
        <fullName evidence="1">Uncharacterized protein</fullName>
    </submittedName>
</protein>
<organism evidence="1 2">
    <name type="scientific">Eumeta variegata</name>
    <name type="common">Bagworm moth</name>
    <name type="synonym">Eumeta japonica</name>
    <dbReference type="NCBI Taxonomy" id="151549"/>
    <lineage>
        <taxon>Eukaryota</taxon>
        <taxon>Metazoa</taxon>
        <taxon>Ecdysozoa</taxon>
        <taxon>Arthropoda</taxon>
        <taxon>Hexapoda</taxon>
        <taxon>Insecta</taxon>
        <taxon>Pterygota</taxon>
        <taxon>Neoptera</taxon>
        <taxon>Endopterygota</taxon>
        <taxon>Lepidoptera</taxon>
        <taxon>Glossata</taxon>
        <taxon>Ditrysia</taxon>
        <taxon>Tineoidea</taxon>
        <taxon>Psychidae</taxon>
        <taxon>Oiketicinae</taxon>
        <taxon>Eumeta</taxon>
    </lineage>
</organism>
<keyword evidence="2" id="KW-1185">Reference proteome</keyword>